<gene>
    <name evidence="11" type="ORF">D4764_15G0006670</name>
</gene>
<accession>A0A5C6P156</accession>
<dbReference type="GO" id="GO:0009966">
    <property type="term" value="P:regulation of signal transduction"/>
    <property type="evidence" value="ECO:0007669"/>
    <property type="project" value="InterPro"/>
</dbReference>
<keyword evidence="6" id="KW-0654">Proteoglycan</keyword>
<keyword evidence="5" id="KW-0732">Signal</keyword>
<dbReference type="GO" id="GO:0098552">
    <property type="term" value="C:side of membrane"/>
    <property type="evidence" value="ECO:0007669"/>
    <property type="project" value="UniProtKB-KW"/>
</dbReference>
<keyword evidence="8" id="KW-0325">Glycoprotein</keyword>
<organism evidence="11 12">
    <name type="scientific">Takifugu flavidus</name>
    <name type="common">sansaifugu</name>
    <dbReference type="NCBI Taxonomy" id="433684"/>
    <lineage>
        <taxon>Eukaryota</taxon>
        <taxon>Metazoa</taxon>
        <taxon>Chordata</taxon>
        <taxon>Craniata</taxon>
        <taxon>Vertebrata</taxon>
        <taxon>Euteleostomi</taxon>
        <taxon>Actinopterygii</taxon>
        <taxon>Neopterygii</taxon>
        <taxon>Teleostei</taxon>
        <taxon>Neoteleostei</taxon>
        <taxon>Acanthomorphata</taxon>
        <taxon>Eupercaria</taxon>
        <taxon>Tetraodontiformes</taxon>
        <taxon>Tetradontoidea</taxon>
        <taxon>Tetraodontidae</taxon>
        <taxon>Takifugu</taxon>
    </lineage>
</organism>
<proteinExistence type="inferred from homology"/>
<evidence type="ECO:0000256" key="6">
    <source>
        <dbReference type="ARBA" id="ARBA00022974"/>
    </source>
</evidence>
<keyword evidence="10" id="KW-0449">Lipoprotein</keyword>
<sequence>MNRGTDASLADRSGFGTIAAIHGSTVLPACHVMSFFLFLFPSLTPFFTPPSRILLARNNLPWTPTPIIPSSFPLKPSKNNKHSLRTLSREFLMYLQRYKSFFVALPEMLCEGENVVEDSTCWSGDDVVESPIVESEELGTALLCGTPKPGWKQRPSYEAAWERIGRLCRYFCHWDDRAWESCLRTAAEAEEGPVVHEGALEK</sequence>
<keyword evidence="3" id="KW-1003">Cell membrane</keyword>
<keyword evidence="7" id="KW-0472">Membrane</keyword>
<evidence type="ECO:0000256" key="4">
    <source>
        <dbReference type="ARBA" id="ARBA00022622"/>
    </source>
</evidence>
<evidence type="ECO:0000313" key="12">
    <source>
        <dbReference type="Proteomes" id="UP000324091"/>
    </source>
</evidence>
<evidence type="ECO:0000313" key="11">
    <source>
        <dbReference type="EMBL" id="TWW73273.1"/>
    </source>
</evidence>
<evidence type="ECO:0000256" key="7">
    <source>
        <dbReference type="ARBA" id="ARBA00023136"/>
    </source>
</evidence>
<dbReference type="InterPro" id="IPR001863">
    <property type="entry name" value="Glypican"/>
</dbReference>
<dbReference type="EMBL" id="RHFK02000007">
    <property type="protein sequence ID" value="TWW73273.1"/>
    <property type="molecule type" value="Genomic_DNA"/>
</dbReference>
<keyword evidence="9" id="KW-0357">Heparan sulfate</keyword>
<evidence type="ECO:0000256" key="10">
    <source>
        <dbReference type="ARBA" id="ARBA00023288"/>
    </source>
</evidence>
<reference evidence="11 12" key="1">
    <citation type="submission" date="2019-04" db="EMBL/GenBank/DDBJ databases">
        <title>Chromosome genome assembly for Takifugu flavidus.</title>
        <authorList>
            <person name="Xiao S."/>
        </authorList>
    </citation>
    <scope>NUCLEOTIDE SEQUENCE [LARGE SCALE GENOMIC DNA]</scope>
    <source>
        <strain evidence="11">HTHZ2018</strain>
        <tissue evidence="11">Muscle</tissue>
    </source>
</reference>
<comment type="caution">
    <text evidence="11">The sequence shown here is derived from an EMBL/GenBank/DDBJ whole genome shotgun (WGS) entry which is preliminary data.</text>
</comment>
<comment type="similarity">
    <text evidence="2">Belongs to the glypican family.</text>
</comment>
<evidence type="ECO:0000256" key="5">
    <source>
        <dbReference type="ARBA" id="ARBA00022729"/>
    </source>
</evidence>
<evidence type="ECO:0000256" key="8">
    <source>
        <dbReference type="ARBA" id="ARBA00023180"/>
    </source>
</evidence>
<evidence type="ECO:0000256" key="2">
    <source>
        <dbReference type="ARBA" id="ARBA00010260"/>
    </source>
</evidence>
<keyword evidence="4" id="KW-0336">GPI-anchor</keyword>
<protein>
    <submittedName>
        <fullName evidence="11">Uncharacterized protein</fullName>
    </submittedName>
</protein>
<dbReference type="GO" id="GO:0005886">
    <property type="term" value="C:plasma membrane"/>
    <property type="evidence" value="ECO:0007669"/>
    <property type="project" value="UniProtKB-SubCell"/>
</dbReference>
<evidence type="ECO:0000256" key="1">
    <source>
        <dbReference type="ARBA" id="ARBA00004609"/>
    </source>
</evidence>
<comment type="subcellular location">
    <subcellularLocation>
        <location evidence="1">Cell membrane</location>
        <topology evidence="1">Lipid-anchor</topology>
        <topology evidence="1">GPI-anchor</topology>
    </subcellularLocation>
</comment>
<name>A0A5C6P156_9TELE</name>
<dbReference type="Pfam" id="PF01153">
    <property type="entry name" value="Glypican"/>
    <property type="match status" value="1"/>
</dbReference>
<dbReference type="AlphaFoldDB" id="A0A5C6P156"/>
<dbReference type="Proteomes" id="UP000324091">
    <property type="component" value="Chromosome 15"/>
</dbReference>
<evidence type="ECO:0000256" key="9">
    <source>
        <dbReference type="ARBA" id="ARBA00023207"/>
    </source>
</evidence>
<evidence type="ECO:0000256" key="3">
    <source>
        <dbReference type="ARBA" id="ARBA00022475"/>
    </source>
</evidence>
<keyword evidence="12" id="KW-1185">Reference proteome</keyword>